<sequence length="330" mass="34064">MRRAAILWLSMLAGPVAAQDGSAQDGAAKDGAAVFHRAEGLTAHLARPDGPVLPQGTLTCAGCHGADGAGGTEGGAAAAPPIGWAALAVPTPDRPAYDSAALARLLRTGVTPSGRTISAGMPRFQGEDRSMAALVAHLQSLDRSEQQGLGPTHLAVTLPVDPDLRPAALAAIAAFNAEGGAFGRRITEGAPAFLDLGAALAQLLPRLAEAEDRRVTALLQADPGLQPARLVDAAAPDAPRRVVGTLDQIGPQLARLLDRPGTQAVVIGPPPEAMAWAVDHRRTGRAAHAYAATSAVLGLLRDHGRTPTRRRLAEDVERLDPSGLVEVYRK</sequence>
<protein>
    <submittedName>
        <fullName evidence="7">C-type cytochrome</fullName>
    </submittedName>
</protein>
<keyword evidence="2 4" id="KW-0479">Metal-binding</keyword>
<dbReference type="PROSITE" id="PS51007">
    <property type="entry name" value="CYTC"/>
    <property type="match status" value="1"/>
</dbReference>
<dbReference type="RefSeq" id="WP_135312232.1">
    <property type="nucleotide sequence ID" value="NZ_CP038439.1"/>
</dbReference>
<evidence type="ECO:0000313" key="7">
    <source>
        <dbReference type="EMBL" id="QBX33939.1"/>
    </source>
</evidence>
<dbReference type="AlphaFoldDB" id="A0A4P7HIK3"/>
<dbReference type="Pfam" id="PF00034">
    <property type="entry name" value="Cytochrom_C"/>
    <property type="match status" value="1"/>
</dbReference>
<proteinExistence type="predicted"/>
<evidence type="ECO:0000256" key="1">
    <source>
        <dbReference type="ARBA" id="ARBA00022617"/>
    </source>
</evidence>
<dbReference type="KEGG" id="plia:E4191_03855"/>
<keyword evidence="1 4" id="KW-0349">Heme</keyword>
<dbReference type="Gene3D" id="1.10.760.10">
    <property type="entry name" value="Cytochrome c-like domain"/>
    <property type="match status" value="1"/>
</dbReference>
<feature type="domain" description="Cytochrome c" evidence="6">
    <location>
        <begin position="26"/>
        <end position="142"/>
    </location>
</feature>
<dbReference type="InterPro" id="IPR009056">
    <property type="entry name" value="Cyt_c-like_dom"/>
</dbReference>
<dbReference type="EMBL" id="CP038439">
    <property type="protein sequence ID" value="QBX33939.1"/>
    <property type="molecule type" value="Genomic_DNA"/>
</dbReference>
<evidence type="ECO:0000259" key="6">
    <source>
        <dbReference type="PROSITE" id="PS51007"/>
    </source>
</evidence>
<keyword evidence="5" id="KW-0732">Signal</keyword>
<accession>A0A4P7HIK3</accession>
<keyword evidence="3 4" id="KW-0408">Iron</keyword>
<evidence type="ECO:0000313" key="8">
    <source>
        <dbReference type="Proteomes" id="UP000296374"/>
    </source>
</evidence>
<dbReference type="GO" id="GO:0020037">
    <property type="term" value="F:heme binding"/>
    <property type="evidence" value="ECO:0007669"/>
    <property type="project" value="InterPro"/>
</dbReference>
<evidence type="ECO:0000256" key="2">
    <source>
        <dbReference type="ARBA" id="ARBA00022723"/>
    </source>
</evidence>
<evidence type="ECO:0000256" key="3">
    <source>
        <dbReference type="ARBA" id="ARBA00023004"/>
    </source>
</evidence>
<organism evidence="7 8">
    <name type="scientific">Paracoccus liaowanqingii</name>
    <dbReference type="NCBI Taxonomy" id="2560053"/>
    <lineage>
        <taxon>Bacteria</taxon>
        <taxon>Pseudomonadati</taxon>
        <taxon>Pseudomonadota</taxon>
        <taxon>Alphaproteobacteria</taxon>
        <taxon>Rhodobacterales</taxon>
        <taxon>Paracoccaceae</taxon>
        <taxon>Paracoccus</taxon>
    </lineage>
</organism>
<dbReference type="GO" id="GO:0009055">
    <property type="term" value="F:electron transfer activity"/>
    <property type="evidence" value="ECO:0007669"/>
    <property type="project" value="InterPro"/>
</dbReference>
<dbReference type="SUPFAM" id="SSF46626">
    <property type="entry name" value="Cytochrome c"/>
    <property type="match status" value="1"/>
</dbReference>
<evidence type="ECO:0000256" key="5">
    <source>
        <dbReference type="SAM" id="SignalP"/>
    </source>
</evidence>
<feature type="signal peptide" evidence="5">
    <location>
        <begin position="1"/>
        <end position="18"/>
    </location>
</feature>
<dbReference type="Proteomes" id="UP000296374">
    <property type="component" value="Chromosome"/>
</dbReference>
<evidence type="ECO:0000256" key="4">
    <source>
        <dbReference type="PROSITE-ProRule" id="PRU00433"/>
    </source>
</evidence>
<dbReference type="GO" id="GO:0046872">
    <property type="term" value="F:metal ion binding"/>
    <property type="evidence" value="ECO:0007669"/>
    <property type="project" value="UniProtKB-KW"/>
</dbReference>
<dbReference type="InterPro" id="IPR036909">
    <property type="entry name" value="Cyt_c-like_dom_sf"/>
</dbReference>
<gene>
    <name evidence="7" type="ORF">E4191_03855</name>
</gene>
<reference evidence="8" key="1">
    <citation type="submission" date="2019-03" db="EMBL/GenBank/DDBJ databases">
        <authorList>
            <person name="Li J."/>
        </authorList>
    </citation>
    <scope>NUCLEOTIDE SEQUENCE [LARGE SCALE GENOMIC DNA]</scope>
    <source>
        <strain evidence="8">2251</strain>
    </source>
</reference>
<name>A0A4P7HIK3_9RHOB</name>
<feature type="chain" id="PRO_5020211358" evidence="5">
    <location>
        <begin position="19"/>
        <end position="330"/>
    </location>
</feature>